<feature type="compositionally biased region" description="Basic and acidic residues" evidence="2">
    <location>
        <begin position="515"/>
        <end position="531"/>
    </location>
</feature>
<dbReference type="SUPFAM" id="SSF54001">
    <property type="entry name" value="Cysteine proteinases"/>
    <property type="match status" value="1"/>
</dbReference>
<dbReference type="InterPro" id="IPR010471">
    <property type="entry name" value="DUF1068"/>
</dbReference>
<dbReference type="PANTHER" id="PTHR32254">
    <property type="entry name" value="EXPRESSED PROTEIN"/>
    <property type="match status" value="1"/>
</dbReference>
<accession>A0A2G2WAR2</accession>
<reference evidence="4 5" key="1">
    <citation type="journal article" date="2017" name="Genome Biol.">
        <title>New reference genome sequences of hot pepper reveal the massive evolution of plant disease-resistance genes by retroduplication.</title>
        <authorList>
            <person name="Kim S."/>
            <person name="Park J."/>
            <person name="Yeom S.I."/>
            <person name="Kim Y.M."/>
            <person name="Seo E."/>
            <person name="Kim K.T."/>
            <person name="Kim M.S."/>
            <person name="Lee J.M."/>
            <person name="Cheong K."/>
            <person name="Shin H.S."/>
            <person name="Kim S.B."/>
            <person name="Han K."/>
            <person name="Lee J."/>
            <person name="Park M."/>
            <person name="Lee H.A."/>
            <person name="Lee H.Y."/>
            <person name="Lee Y."/>
            <person name="Oh S."/>
            <person name="Lee J.H."/>
            <person name="Choi E."/>
            <person name="Choi E."/>
            <person name="Lee S.E."/>
            <person name="Jeon J."/>
            <person name="Kim H."/>
            <person name="Choi G."/>
            <person name="Song H."/>
            <person name="Lee J."/>
            <person name="Lee S.C."/>
            <person name="Kwon J.K."/>
            <person name="Lee H.Y."/>
            <person name="Koo N."/>
            <person name="Hong Y."/>
            <person name="Kim R.W."/>
            <person name="Kang W.H."/>
            <person name="Huh J.H."/>
            <person name="Kang B.C."/>
            <person name="Yang T.J."/>
            <person name="Lee Y.H."/>
            <person name="Bennetzen J.L."/>
            <person name="Choi D."/>
        </authorList>
    </citation>
    <scope>NUCLEOTIDE SEQUENCE [LARGE SCALE GENOMIC DNA]</scope>
    <source>
        <strain evidence="5">cv. PBC81</strain>
    </source>
</reference>
<evidence type="ECO:0000313" key="5">
    <source>
        <dbReference type="Proteomes" id="UP000224567"/>
    </source>
</evidence>
<dbReference type="Gene3D" id="3.40.395.10">
    <property type="entry name" value="Adenoviral Proteinase, Chain A"/>
    <property type="match status" value="1"/>
</dbReference>
<feature type="compositionally biased region" description="Basic and acidic residues" evidence="2">
    <location>
        <begin position="169"/>
        <end position="187"/>
    </location>
</feature>
<dbReference type="AlphaFoldDB" id="A0A2G2WAR2"/>
<feature type="region of interest" description="Disordered" evidence="2">
    <location>
        <begin position="507"/>
        <end position="538"/>
    </location>
</feature>
<feature type="coiled-coil region" evidence="1">
    <location>
        <begin position="737"/>
        <end position="764"/>
    </location>
</feature>
<feature type="region of interest" description="Disordered" evidence="2">
    <location>
        <begin position="166"/>
        <end position="187"/>
    </location>
</feature>
<keyword evidence="1" id="KW-0175">Coiled coil</keyword>
<evidence type="ECO:0000256" key="2">
    <source>
        <dbReference type="SAM" id="MobiDB-lite"/>
    </source>
</evidence>
<evidence type="ECO:0000313" key="4">
    <source>
        <dbReference type="EMBL" id="PHT42317.1"/>
    </source>
</evidence>
<dbReference type="Proteomes" id="UP000224567">
    <property type="component" value="Unassembled WGS sequence"/>
</dbReference>
<gene>
    <name evidence="4" type="ORF">CQW23_16342</name>
</gene>
<reference evidence="5" key="2">
    <citation type="journal article" date="2017" name="J. Anim. Genet.">
        <title>Multiple reference genome sequences of hot pepper reveal the massive evolution of plant disease resistance genes by retroduplication.</title>
        <authorList>
            <person name="Kim S."/>
            <person name="Park J."/>
            <person name="Yeom S.-I."/>
            <person name="Kim Y.-M."/>
            <person name="Seo E."/>
            <person name="Kim K.-T."/>
            <person name="Kim M.-S."/>
            <person name="Lee J.M."/>
            <person name="Cheong K."/>
            <person name="Shin H.-S."/>
            <person name="Kim S.-B."/>
            <person name="Han K."/>
            <person name="Lee J."/>
            <person name="Park M."/>
            <person name="Lee H.-A."/>
            <person name="Lee H.-Y."/>
            <person name="Lee Y."/>
            <person name="Oh S."/>
            <person name="Lee J.H."/>
            <person name="Choi E."/>
            <person name="Choi E."/>
            <person name="Lee S.E."/>
            <person name="Jeon J."/>
            <person name="Kim H."/>
            <person name="Choi G."/>
            <person name="Song H."/>
            <person name="Lee J."/>
            <person name="Lee S.-C."/>
            <person name="Kwon J.-K."/>
            <person name="Lee H.-Y."/>
            <person name="Koo N."/>
            <person name="Hong Y."/>
            <person name="Kim R.W."/>
            <person name="Kang W.-H."/>
            <person name="Huh J.H."/>
            <person name="Kang B.-C."/>
            <person name="Yang T.-J."/>
            <person name="Lee Y.-H."/>
            <person name="Bennetzen J.L."/>
            <person name="Choi D."/>
        </authorList>
    </citation>
    <scope>NUCLEOTIDE SEQUENCE [LARGE SCALE GENOMIC DNA]</scope>
    <source>
        <strain evidence="5">cv. PBC81</strain>
    </source>
</reference>
<name>A0A2G2WAR2_CAPBA</name>
<organism evidence="4 5">
    <name type="scientific">Capsicum baccatum</name>
    <name type="common">Peruvian pepper</name>
    <dbReference type="NCBI Taxonomy" id="33114"/>
    <lineage>
        <taxon>Eukaryota</taxon>
        <taxon>Viridiplantae</taxon>
        <taxon>Streptophyta</taxon>
        <taxon>Embryophyta</taxon>
        <taxon>Tracheophyta</taxon>
        <taxon>Spermatophyta</taxon>
        <taxon>Magnoliopsida</taxon>
        <taxon>eudicotyledons</taxon>
        <taxon>Gunneridae</taxon>
        <taxon>Pentapetalae</taxon>
        <taxon>asterids</taxon>
        <taxon>lamiids</taxon>
        <taxon>Solanales</taxon>
        <taxon>Solanaceae</taxon>
        <taxon>Solanoideae</taxon>
        <taxon>Capsiceae</taxon>
        <taxon>Capsicum</taxon>
    </lineage>
</organism>
<comment type="caution">
    <text evidence="4">The sequence shown here is derived from an EMBL/GenBank/DDBJ whole genome shotgun (WGS) entry which is preliminary data.</text>
</comment>
<proteinExistence type="predicted"/>
<dbReference type="OrthoDB" id="1898954at2759"/>
<dbReference type="STRING" id="33114.A0A2G2WAR2"/>
<dbReference type="InterPro" id="IPR038765">
    <property type="entry name" value="Papain-like_cys_pep_sf"/>
</dbReference>
<feature type="chain" id="PRO_5013585679" description="Ubiquitin-like protease family profile domain-containing protein" evidence="3">
    <location>
        <begin position="24"/>
        <end position="782"/>
    </location>
</feature>
<dbReference type="PANTHER" id="PTHR32254:SF3">
    <property type="entry name" value="EXPRESSED PROTEIN-RELATED"/>
    <property type="match status" value="1"/>
</dbReference>
<feature type="signal peptide" evidence="3">
    <location>
        <begin position="1"/>
        <end position="23"/>
    </location>
</feature>
<keyword evidence="5" id="KW-1185">Reference proteome</keyword>
<evidence type="ECO:0000256" key="3">
    <source>
        <dbReference type="SAM" id="SignalP"/>
    </source>
</evidence>
<dbReference type="EMBL" id="MLFT02000007">
    <property type="protein sequence ID" value="PHT42317.1"/>
    <property type="molecule type" value="Genomic_DNA"/>
</dbReference>
<keyword evidence="3" id="KW-0732">Signal</keyword>
<protein>
    <recommendedName>
        <fullName evidence="6">Ubiquitin-like protease family profile domain-containing protein</fullName>
    </recommendedName>
</protein>
<sequence>MARQSGNCLRCCLVIFAVVSALCVSGPAIYWKLKKLKVKAAQSCTPCKCDCSPPLSLLEVAPGLANLTITDCGKDDPELKEEMEKQFVDLLSEELKLQEAVDKEHVHHMNITFVEARRLASEYQKEAEKCITTTETCEVGRERAVVLHAKEMKLTALWKRRALQAGAEDNEHGDKESFKRDDPNANRPSAEELVKTFSIDCYPVRIQYDGATDLTGDLVVKSVMGKYFDAFRKILREQKLNSYFRKTCFRQYLDLSEDNNARFQIKMAWAFEVIPYLRQQVNYQEEVSCPRILRWLSAKTDKNAKLLDLFNPPKEAIFHSCLVPTNRELKMSFFLTLRSVQTLSDLKVIDGIKMKLFEATTITRKTILEDGTNDSPLTIFKTTSHYNYDHNGCTDFSLDFAASSKCCSFKCQDCKAKYDGVINVINALTASVKEMTSKRGVILSKRISYPDTLLEINAAKRRRKDTSKASSIIKKSKITMPLSLSCTDVQCARAIEEQHELKKHNITVGNPSTASKDEEKVEPGSLGERKNYPFKGFNTSDEAPKKLTQLINDYSEWIADGLLKHHAGRRCSGPSSEIQKLAKILPTYLDISDFLDQKVRTDWSIIEAYQDKMANPFDVQYVVEIAQQTIGSLDCGPFVAAYAEYLSDGLQVPNNGLDAGLLRKRYASVLWKYGETKALKPYATDVKDLQQSKPNSVAPDVEILRWLVYGMLAGPPHHTKSKGLVVSNKDIETDVIDQTKSQENESLKHEIRRLRQQMNEMHQAWAREFPPPPFLAVDPTNT</sequence>
<dbReference type="Pfam" id="PF06364">
    <property type="entry name" value="DUF1068"/>
    <property type="match status" value="1"/>
</dbReference>
<evidence type="ECO:0000256" key="1">
    <source>
        <dbReference type="SAM" id="Coils"/>
    </source>
</evidence>
<evidence type="ECO:0008006" key="6">
    <source>
        <dbReference type="Google" id="ProtNLM"/>
    </source>
</evidence>